<keyword evidence="2" id="KW-1185">Reference proteome</keyword>
<evidence type="ECO:0000313" key="1">
    <source>
        <dbReference type="EMBL" id="SCL39097.1"/>
    </source>
</evidence>
<organism evidence="1 2">
    <name type="scientific">Micromonospora rhizosphaerae</name>
    <dbReference type="NCBI Taxonomy" id="568872"/>
    <lineage>
        <taxon>Bacteria</taxon>
        <taxon>Bacillati</taxon>
        <taxon>Actinomycetota</taxon>
        <taxon>Actinomycetes</taxon>
        <taxon>Micromonosporales</taxon>
        <taxon>Micromonosporaceae</taxon>
        <taxon>Micromonospora</taxon>
    </lineage>
</organism>
<gene>
    <name evidence="1" type="ORF">GA0070624_6448</name>
</gene>
<dbReference type="AlphaFoldDB" id="A0A1C6TBQ9"/>
<protein>
    <submittedName>
        <fullName evidence="1">Uncharacterized protein</fullName>
    </submittedName>
</protein>
<reference evidence="2" key="1">
    <citation type="submission" date="2016-06" db="EMBL/GenBank/DDBJ databases">
        <authorList>
            <person name="Varghese N."/>
            <person name="Submissions Spin"/>
        </authorList>
    </citation>
    <scope>NUCLEOTIDE SEQUENCE [LARGE SCALE GENOMIC DNA]</scope>
    <source>
        <strain evidence="2">DSM 45431</strain>
    </source>
</reference>
<dbReference type="EMBL" id="FMHV01000002">
    <property type="protein sequence ID" value="SCL39097.1"/>
    <property type="molecule type" value="Genomic_DNA"/>
</dbReference>
<evidence type="ECO:0000313" key="2">
    <source>
        <dbReference type="Proteomes" id="UP000199413"/>
    </source>
</evidence>
<dbReference type="Proteomes" id="UP000199413">
    <property type="component" value="Unassembled WGS sequence"/>
</dbReference>
<accession>A0A1C6TBQ9</accession>
<sequence length="59" mass="6494">MDGRSAWVAEDRLDALRLDLTITPFATLPKRVSREIDAEADLVRAARGGSEVRVLIETA</sequence>
<dbReference type="RefSeq" id="WP_245719089.1">
    <property type="nucleotide sequence ID" value="NZ_FMHV01000002.1"/>
</dbReference>
<name>A0A1C6TBQ9_9ACTN</name>
<proteinExistence type="predicted"/>